<evidence type="ECO:0000256" key="5">
    <source>
        <dbReference type="ARBA" id="ARBA00022448"/>
    </source>
</evidence>
<feature type="transmembrane region" description="Helical" evidence="12">
    <location>
        <begin position="294"/>
        <end position="313"/>
    </location>
</feature>
<dbReference type="InterPro" id="IPR005495">
    <property type="entry name" value="LptG/LptF_permease"/>
</dbReference>
<evidence type="ECO:0000256" key="7">
    <source>
        <dbReference type="ARBA" id="ARBA00022519"/>
    </source>
</evidence>
<proteinExistence type="inferred from homology"/>
<gene>
    <name evidence="13" type="primary">lptF</name>
    <name evidence="13" type="ORF">HH682_12905</name>
</gene>
<feature type="transmembrane region" description="Helical" evidence="12">
    <location>
        <begin position="12"/>
        <end position="33"/>
    </location>
</feature>
<keyword evidence="9 12" id="KW-1133">Transmembrane helix</keyword>
<name>A0ABS5T0M7_9GAMM</name>
<evidence type="ECO:0000256" key="10">
    <source>
        <dbReference type="ARBA" id="ARBA00023136"/>
    </source>
</evidence>
<dbReference type="InterPro" id="IPR030922">
    <property type="entry name" value="LptF"/>
</dbReference>
<evidence type="ECO:0000256" key="11">
    <source>
        <dbReference type="ARBA" id="ARBA00026081"/>
    </source>
</evidence>
<dbReference type="PANTHER" id="PTHR33529:SF7">
    <property type="entry name" value="LIPOPOLYSACCHARIDE EXPORT SYSTEM PERMEASE PROTEIN LPTF"/>
    <property type="match status" value="1"/>
</dbReference>
<comment type="function">
    <text evidence="1">Part of the ABC transporter complex LptBFG involved in the translocation of lipopolysaccharide (LPS) from the inner membrane to the outer membrane.</text>
</comment>
<dbReference type="NCBIfam" id="TIGR04407">
    <property type="entry name" value="LptF_YjgP"/>
    <property type="match status" value="1"/>
</dbReference>
<organism evidence="13 14">
    <name type="scientific">Rosenbergiella gaditana</name>
    <dbReference type="NCBI Taxonomy" id="2726987"/>
    <lineage>
        <taxon>Bacteria</taxon>
        <taxon>Pseudomonadati</taxon>
        <taxon>Pseudomonadota</taxon>
        <taxon>Gammaproteobacteria</taxon>
        <taxon>Enterobacterales</taxon>
        <taxon>Erwiniaceae</taxon>
        <taxon>Rosenbergiella</taxon>
    </lineage>
</organism>
<keyword evidence="8 12" id="KW-0812">Transmembrane</keyword>
<dbReference type="PANTHER" id="PTHR33529">
    <property type="entry name" value="SLR0882 PROTEIN-RELATED"/>
    <property type="match status" value="1"/>
</dbReference>
<dbReference type="EMBL" id="JABBFR010000020">
    <property type="protein sequence ID" value="MBT0725298.1"/>
    <property type="molecule type" value="Genomic_DNA"/>
</dbReference>
<dbReference type="Pfam" id="PF03739">
    <property type="entry name" value="LptF_LptG"/>
    <property type="match status" value="1"/>
</dbReference>
<keyword evidence="10 12" id="KW-0472">Membrane</keyword>
<evidence type="ECO:0000256" key="2">
    <source>
        <dbReference type="ARBA" id="ARBA00004429"/>
    </source>
</evidence>
<dbReference type="Proteomes" id="UP000790096">
    <property type="component" value="Unassembled WGS sequence"/>
</dbReference>
<evidence type="ECO:0000256" key="1">
    <source>
        <dbReference type="ARBA" id="ARBA00002265"/>
    </source>
</evidence>
<reference evidence="13 14" key="1">
    <citation type="submission" date="2020-04" db="EMBL/GenBank/DDBJ databases">
        <title>Genome sequencing of Rosenbergiella species.</title>
        <authorList>
            <person name="Alvarez-Perez S."/>
            <person name="Lievens B."/>
        </authorList>
    </citation>
    <scope>NUCLEOTIDE SEQUENCE [LARGE SCALE GENOMIC DNA]</scope>
    <source>
        <strain evidence="13 14">S61</strain>
    </source>
</reference>
<keyword evidence="6" id="KW-1003">Cell membrane</keyword>
<keyword evidence="5" id="KW-0813">Transport</keyword>
<comment type="subunit">
    <text evidence="11">Component of the lipopolysaccharide transport and assembly complex. The LptBFG transporter is composed of two ATP-binding proteins (LptB) and two transmembrane proteins (LptF and LptG).</text>
</comment>
<evidence type="ECO:0000313" key="13">
    <source>
        <dbReference type="EMBL" id="MBT0725298.1"/>
    </source>
</evidence>
<dbReference type="RefSeq" id="WP_214237953.1">
    <property type="nucleotide sequence ID" value="NZ_JABBFR010000020.1"/>
</dbReference>
<protein>
    <recommendedName>
        <fullName evidence="4">Lipopolysaccharide export system permease protein LptF</fullName>
    </recommendedName>
</protein>
<evidence type="ECO:0000256" key="8">
    <source>
        <dbReference type="ARBA" id="ARBA00022692"/>
    </source>
</evidence>
<evidence type="ECO:0000256" key="3">
    <source>
        <dbReference type="ARBA" id="ARBA00007725"/>
    </source>
</evidence>
<evidence type="ECO:0000256" key="12">
    <source>
        <dbReference type="SAM" id="Phobius"/>
    </source>
</evidence>
<accession>A0ABS5T0M7</accession>
<evidence type="ECO:0000256" key="6">
    <source>
        <dbReference type="ARBA" id="ARBA00022475"/>
    </source>
</evidence>
<keyword evidence="14" id="KW-1185">Reference proteome</keyword>
<evidence type="ECO:0000313" key="14">
    <source>
        <dbReference type="Proteomes" id="UP000790096"/>
    </source>
</evidence>
<feature type="transmembrane region" description="Helical" evidence="12">
    <location>
        <begin position="102"/>
        <end position="121"/>
    </location>
</feature>
<comment type="subcellular location">
    <subcellularLocation>
        <location evidence="2">Cell inner membrane</location>
        <topology evidence="2">Multi-pass membrane protein</topology>
    </subcellularLocation>
</comment>
<sequence>MYLFERYVMRETRNVVLMIVGFLIFIFTIYSAQRYLTDAANGTLALKAVFVIVFYKALIALEMLLPIGLYVATAISLGQLYSDSEITAALAAGISPLRLYRGILLLAIPVGIACALLSMYGRPWAYAHIDQLMQASQSSFDVSHLQANKFNIEDDGTMVHAQTITPSDNHIQNTFIYTSDKGVTKVFRSQLGSIDNSRPQMPIAHLQSGSAYTFEHGSTNDSQQTYRNLAINLKPAADDEEVRSKAKSMKTLDDSHDLSDIAERQWRQTRGLNAVLMTLLAIPLSRVRPRQGRFSVLLPLALVFIVIFFAGNICRTLVSNGMLPPVIGVWLVSWVMLLGNLYFWVRDSSLLKKWFK</sequence>
<evidence type="ECO:0000256" key="4">
    <source>
        <dbReference type="ARBA" id="ARBA00014213"/>
    </source>
</evidence>
<keyword evidence="7" id="KW-0997">Cell inner membrane</keyword>
<evidence type="ECO:0000256" key="9">
    <source>
        <dbReference type="ARBA" id="ARBA00022989"/>
    </source>
</evidence>
<comment type="caution">
    <text evidence="13">The sequence shown here is derived from an EMBL/GenBank/DDBJ whole genome shotgun (WGS) entry which is preliminary data.</text>
</comment>
<comment type="similarity">
    <text evidence="3">Belongs to the LptF/LptG family.</text>
</comment>
<feature type="transmembrane region" description="Helical" evidence="12">
    <location>
        <begin position="325"/>
        <end position="345"/>
    </location>
</feature>